<dbReference type="Gene3D" id="3.40.50.300">
    <property type="entry name" value="P-loop containing nucleotide triphosphate hydrolases"/>
    <property type="match status" value="1"/>
</dbReference>
<dbReference type="Proteomes" id="UP000053095">
    <property type="component" value="Unassembled WGS sequence"/>
</dbReference>
<dbReference type="InterPro" id="IPR054471">
    <property type="entry name" value="GPIID_WHD"/>
</dbReference>
<dbReference type="InterPro" id="IPR027417">
    <property type="entry name" value="P-loop_NTPase"/>
</dbReference>
<dbReference type="InterPro" id="IPR053137">
    <property type="entry name" value="NLR-like"/>
</dbReference>
<proteinExistence type="predicted"/>
<dbReference type="Pfam" id="PF12796">
    <property type="entry name" value="Ank_2"/>
    <property type="match status" value="3"/>
</dbReference>
<dbReference type="InterPro" id="IPR056884">
    <property type="entry name" value="NPHP3-like_N"/>
</dbReference>
<dbReference type="PANTHER" id="PTHR46082:SF11">
    <property type="entry name" value="AAA+ ATPASE DOMAIN-CONTAINING PROTEIN-RELATED"/>
    <property type="match status" value="1"/>
</dbReference>
<evidence type="ECO:0000256" key="2">
    <source>
        <dbReference type="PROSITE-ProRule" id="PRU00023"/>
    </source>
</evidence>
<dbReference type="SUPFAM" id="SSF48403">
    <property type="entry name" value="Ankyrin repeat"/>
    <property type="match status" value="2"/>
</dbReference>
<evidence type="ECO:0000313" key="5">
    <source>
        <dbReference type="EMBL" id="GAM37117.1"/>
    </source>
</evidence>
<dbReference type="InterPro" id="IPR002110">
    <property type="entry name" value="Ankyrin_rpt"/>
</dbReference>
<dbReference type="PRINTS" id="PR01415">
    <property type="entry name" value="ANKYRIN"/>
</dbReference>
<feature type="repeat" description="ANK" evidence="2">
    <location>
        <begin position="955"/>
        <end position="987"/>
    </location>
</feature>
<feature type="repeat" description="ANK" evidence="2">
    <location>
        <begin position="922"/>
        <end position="954"/>
    </location>
</feature>
<sequence>MSETGDDLPQTRFKQRKYDIVNDSSQSKAPSTYTHIHYTVAWICALEIELIAALEMLDEGHRKLPQPSTDHNVYHLGSIGDHNVVIVATAHAGNVIAATVVTQMRMTFPNVQFGLLVGIGGGVPVMTEEGIIRLGHVVVSKPAGLYSGVIQYDHGKAEADKFVRTGALAPPPPVLLQAAQALGAQRACSEEDPLLDNIRRINTAKPGLRCFQFPGIENDHLYQAEYTHVRQEASCGGGQFDSAQKICRNEDGMGDMVKWITVHRGTIASGELVLRDAAKRDNLGKEYGVLCFEMEAAGVLNDFSCLVIRGISDYCDSHKNDQWHGFAAAAAAAYARQLFFHMPVDHVIQLIPADDPGIKRVMEKSDELERQEIAEWIPSIDYAASQAENLDKRQQGTGLWLLEKTEFREWVKNKGVLYCPGIPGAGKTILSSIIIKHLQESVGIKQDVGIAYFFFDYRQKSEQKLVTILGSILKQLVQKLQIVPDDLKALYRRFQHDRSRPQRDDLLKSLVTAANSYSRVYLVVDALDECSGEERTRDKVITHILGLQENCNISLFATSRSFFPDIAAKFEPFPSVEIRANDTDVALFVEEHVHEISNCVRNSPELSKLVISEIVSSVSGMFLLAKLYLDSLQGKPSVKAIKTSLGKIRSKSNDSNIYKRAYEGAMERIEHQIVDQATLAKRVLSWLTCARRSLTLTELQHALAVEINETSFDEENLPDIEDMISVCAGLVTYNEQSHIITLVHYTAQEYFEQEWTSLFPNAHRDIGQVCLTYVCYDVFASTSDKNDEKRFDYEERLEKYPLYAYAATSWGYHAKQQPLGPPEVVLKLLENGEKSAACGYAQAVGSHECTVFDEPTGSTGLHLAASFGLRAEVEALLEKTRQPDITDSRKETPLFTAVREGHDEVVRILLHHGANPCFQDDVGKTPLSLAAEFGHESLVDLFLELGLDPNVTDKMGWSPLLHAAHEGRLTVVRFLLNKGAQLDPRTPREDLLPWAASHNCTSLIEILLDEGGDINQRDSQNGCTPLSYAVMHGYDLLATLLLKKGANPGSRDKFGRTTLFHALERRHTPFGREMIPQIILEKYPNLLHYRDDFGRSPILLAAENRQDAILQAIANGREHSVILSMEMEIVLCTIRAPGYVLSQDKGEFLMLWAAVHGYLTVINFLLEKGINHLFQDEQGYSPLSWAFQARHEVIIQLLFENGADPNEPIKDPDDKYNYCAEAPLFLAVRRESESIVGFLLKIGADPNHFKYVTGRFDRIEGESTPSKDIENIVSPLSLAAGKGYHGIVAAFLNNGANLFVCHIALREAMMHGNHSIVSLIMEKGIRDNWIIPEHGESLLYHAASTGYIDVLLFLKGSEEVITTWSNYF</sequence>
<accession>A0A6V8H7G0</accession>
<dbReference type="PROSITE" id="PS50088">
    <property type="entry name" value="ANK_REPEAT"/>
    <property type="match status" value="6"/>
</dbReference>
<dbReference type="InterPro" id="IPR036770">
    <property type="entry name" value="Ankyrin_rpt-contain_sf"/>
</dbReference>
<feature type="domain" description="Nephrocystin 3-like N-terminal" evidence="4">
    <location>
        <begin position="396"/>
        <end position="560"/>
    </location>
</feature>
<protein>
    <submittedName>
        <fullName evidence="5">Uncharacterized protein</fullName>
    </submittedName>
</protein>
<evidence type="ECO:0000313" key="6">
    <source>
        <dbReference type="Proteomes" id="UP000053095"/>
    </source>
</evidence>
<keyword evidence="2" id="KW-0040">ANK repeat</keyword>
<dbReference type="EMBL" id="DF933818">
    <property type="protein sequence ID" value="GAM37117.1"/>
    <property type="molecule type" value="Genomic_DNA"/>
</dbReference>
<dbReference type="Pfam" id="PF24883">
    <property type="entry name" value="NPHP3_N"/>
    <property type="match status" value="1"/>
</dbReference>
<dbReference type="Gene3D" id="3.40.50.1580">
    <property type="entry name" value="Nucleoside phosphorylase domain"/>
    <property type="match status" value="1"/>
</dbReference>
<feature type="domain" description="GPI inositol-deacylase winged helix" evidence="3">
    <location>
        <begin position="676"/>
        <end position="753"/>
    </location>
</feature>
<feature type="repeat" description="ANK" evidence="2">
    <location>
        <begin position="1178"/>
        <end position="1210"/>
    </location>
</feature>
<organism evidence="5 6">
    <name type="scientific">Talaromyces pinophilus</name>
    <name type="common">Penicillium pinophilum</name>
    <dbReference type="NCBI Taxonomy" id="128442"/>
    <lineage>
        <taxon>Eukaryota</taxon>
        <taxon>Fungi</taxon>
        <taxon>Dikarya</taxon>
        <taxon>Ascomycota</taxon>
        <taxon>Pezizomycotina</taxon>
        <taxon>Eurotiomycetes</taxon>
        <taxon>Eurotiomycetidae</taxon>
        <taxon>Eurotiales</taxon>
        <taxon>Trichocomaceae</taxon>
        <taxon>Talaromyces</taxon>
        <taxon>Talaromyces sect. Talaromyces</taxon>
    </lineage>
</organism>
<dbReference type="SUPFAM" id="SSF52540">
    <property type="entry name" value="P-loop containing nucleoside triphosphate hydrolases"/>
    <property type="match status" value="1"/>
</dbReference>
<comment type="caution">
    <text evidence="5">The sequence shown here is derived from an EMBL/GenBank/DDBJ whole genome shotgun (WGS) entry which is preliminary data.</text>
</comment>
<gene>
    <name evidence="5" type="ORF">TCE0_022f06750</name>
</gene>
<feature type="repeat" description="ANK" evidence="2">
    <location>
        <begin position="1021"/>
        <end position="1053"/>
    </location>
</feature>
<dbReference type="GO" id="GO:0003824">
    <property type="term" value="F:catalytic activity"/>
    <property type="evidence" value="ECO:0007669"/>
    <property type="project" value="InterPro"/>
</dbReference>
<name>A0A6V8H7G0_TALPI</name>
<feature type="repeat" description="ANK" evidence="2">
    <location>
        <begin position="856"/>
        <end position="888"/>
    </location>
</feature>
<evidence type="ECO:0000259" key="4">
    <source>
        <dbReference type="Pfam" id="PF24883"/>
    </source>
</evidence>
<dbReference type="InterPro" id="IPR035994">
    <property type="entry name" value="Nucleoside_phosphorylase_sf"/>
</dbReference>
<reference evidence="6" key="1">
    <citation type="journal article" date="2015" name="Genome Announc.">
        <title>Draft genome sequence of Talaromyces cellulolyticus strain Y-94, a source of lignocellulosic biomass-degrading enzymes.</title>
        <authorList>
            <person name="Fujii T."/>
            <person name="Koike H."/>
            <person name="Sawayama S."/>
            <person name="Yano S."/>
            <person name="Inoue H."/>
        </authorList>
    </citation>
    <scope>NUCLEOTIDE SEQUENCE [LARGE SCALE GENOMIC DNA]</scope>
    <source>
        <strain evidence="6">Y-94</strain>
    </source>
</reference>
<dbReference type="Pfam" id="PF22939">
    <property type="entry name" value="WHD_GPIID"/>
    <property type="match status" value="1"/>
</dbReference>
<dbReference type="PANTHER" id="PTHR46082">
    <property type="entry name" value="ATP/GTP-BINDING PROTEIN-RELATED"/>
    <property type="match status" value="1"/>
</dbReference>
<evidence type="ECO:0000256" key="1">
    <source>
        <dbReference type="ARBA" id="ARBA00022737"/>
    </source>
</evidence>
<dbReference type="PROSITE" id="PS50297">
    <property type="entry name" value="ANK_REP_REGION"/>
    <property type="match status" value="5"/>
</dbReference>
<dbReference type="GO" id="GO:0009116">
    <property type="term" value="P:nucleoside metabolic process"/>
    <property type="evidence" value="ECO:0007669"/>
    <property type="project" value="InterPro"/>
</dbReference>
<feature type="repeat" description="ANK" evidence="2">
    <location>
        <begin position="889"/>
        <end position="921"/>
    </location>
</feature>
<dbReference type="Gene3D" id="1.25.40.20">
    <property type="entry name" value="Ankyrin repeat-containing domain"/>
    <property type="match status" value="4"/>
</dbReference>
<dbReference type="SMART" id="SM00248">
    <property type="entry name" value="ANK"/>
    <property type="match status" value="12"/>
</dbReference>
<keyword evidence="6" id="KW-1185">Reference proteome</keyword>
<keyword evidence="1" id="KW-0677">Repeat</keyword>
<dbReference type="SUPFAM" id="SSF53167">
    <property type="entry name" value="Purine and uridine phosphorylases"/>
    <property type="match status" value="1"/>
</dbReference>
<evidence type="ECO:0000259" key="3">
    <source>
        <dbReference type="Pfam" id="PF22939"/>
    </source>
</evidence>